<proteinExistence type="predicted"/>
<dbReference type="AlphaFoldDB" id="A0A3M8K7K0"/>
<dbReference type="EMBL" id="PTJO01000004">
    <property type="protein sequence ID" value="RNE48849.1"/>
    <property type="molecule type" value="Genomic_DNA"/>
</dbReference>
<organism evidence="1 2">
    <name type="scientific">Corynebacterium alimapuense</name>
    <dbReference type="NCBI Taxonomy" id="1576874"/>
    <lineage>
        <taxon>Bacteria</taxon>
        <taxon>Bacillati</taxon>
        <taxon>Actinomycetota</taxon>
        <taxon>Actinomycetes</taxon>
        <taxon>Mycobacteriales</taxon>
        <taxon>Corynebacteriaceae</taxon>
        <taxon>Corynebacterium</taxon>
    </lineage>
</organism>
<reference evidence="1 2" key="1">
    <citation type="submission" date="2018-02" db="EMBL/GenBank/DDBJ databases">
        <title>Corynebacterium alimpuense sp. nov., a marine obligate actinomycete isolated from sediments of Valparaiso bay, Chile.</title>
        <authorList>
            <person name="Claverias F."/>
            <person name="Gonzales-Siles L."/>
            <person name="Salva-Serra F."/>
            <person name="Inganaes E."/>
            <person name="Molin K."/>
            <person name="Cumsille A."/>
            <person name="Undabarrena A."/>
            <person name="Couve E."/>
            <person name="Moore E.R.B."/>
            <person name="Gomila M."/>
            <person name="Camara B."/>
        </authorList>
    </citation>
    <scope>NUCLEOTIDE SEQUENCE [LARGE SCALE GENOMIC DNA]</scope>
    <source>
        <strain evidence="1 2">CCUG 69366</strain>
    </source>
</reference>
<dbReference type="Proteomes" id="UP000266975">
    <property type="component" value="Unassembled WGS sequence"/>
</dbReference>
<keyword evidence="2" id="KW-1185">Reference proteome</keyword>
<protein>
    <recommendedName>
        <fullName evidence="3">ESX-1 secretion-associated protein</fullName>
    </recommendedName>
</protein>
<comment type="caution">
    <text evidence="1">The sequence shown here is derived from an EMBL/GenBank/DDBJ whole genome shotgun (WGS) entry which is preliminary data.</text>
</comment>
<evidence type="ECO:0008006" key="3">
    <source>
        <dbReference type="Google" id="ProtNLM"/>
    </source>
</evidence>
<evidence type="ECO:0000313" key="2">
    <source>
        <dbReference type="Proteomes" id="UP000266975"/>
    </source>
</evidence>
<name>A0A3M8K7K0_9CORY</name>
<sequence>MSGISLDHTAALAALEALAVEGKQQHQRHTAATPALLTSAVGRDFAAQGKAIAEMLERVHSRGRECIEAVQTTTQAAAEQVQVFRGVDVDFAEQLRGNP</sequence>
<dbReference type="OrthoDB" id="4411532at2"/>
<evidence type="ECO:0000313" key="1">
    <source>
        <dbReference type="EMBL" id="RNE48849.1"/>
    </source>
</evidence>
<gene>
    <name evidence="1" type="ORF">C5L39_06010</name>
</gene>
<accession>A0A3M8K7K0</accession>
<dbReference type="RefSeq" id="WP_123047987.1">
    <property type="nucleotide sequence ID" value="NZ_PTJO01000004.1"/>
</dbReference>